<dbReference type="GO" id="GO:0008999">
    <property type="term" value="F:protein-N-terminal-alanine acetyltransferase activity"/>
    <property type="evidence" value="ECO:0007669"/>
    <property type="project" value="UniProtKB-EC"/>
</dbReference>
<evidence type="ECO:0000313" key="2">
    <source>
        <dbReference type="EMBL" id="MBM7645216.1"/>
    </source>
</evidence>
<dbReference type="Pfam" id="PF13302">
    <property type="entry name" value="Acetyltransf_3"/>
    <property type="match status" value="1"/>
</dbReference>
<keyword evidence="2" id="KW-0012">Acyltransferase</keyword>
<dbReference type="Proteomes" id="UP000808914">
    <property type="component" value="Unassembled WGS sequence"/>
</dbReference>
<gene>
    <name evidence="2" type="ORF">JOD45_001427</name>
</gene>
<reference evidence="2 3" key="1">
    <citation type="submission" date="2021-01" db="EMBL/GenBank/DDBJ databases">
        <title>Genomic Encyclopedia of Type Strains, Phase IV (KMG-IV): sequencing the most valuable type-strain genomes for metagenomic binning, comparative biology and taxonomic classification.</title>
        <authorList>
            <person name="Goeker M."/>
        </authorList>
    </citation>
    <scope>NUCLEOTIDE SEQUENCE [LARGE SCALE GENOMIC DNA]</scope>
    <source>
        <strain evidence="2 3">DSM 28236</strain>
    </source>
</reference>
<proteinExistence type="predicted"/>
<comment type="caution">
    <text evidence="2">The sequence shown here is derived from an EMBL/GenBank/DDBJ whole genome shotgun (WGS) entry which is preliminary data.</text>
</comment>
<dbReference type="InterPro" id="IPR000182">
    <property type="entry name" value="GNAT_dom"/>
</dbReference>
<evidence type="ECO:0000313" key="3">
    <source>
        <dbReference type="Proteomes" id="UP000808914"/>
    </source>
</evidence>
<sequence length="187" mass="21696">MANGAFPEFTTERLRFRQLKKDDVYDVFKLFSDSETMMFDGGMTMGNIEEAMAFIQTFSSIDQPAIRWAITSKDTNEFFGTAGFHHIDYFSRKAEIGGEVLKSYWGKGIGKEGIQALLTVGFYPLGLNRIEALISPDNKKAQRLVKVVPFKKEGYLRQYQRWGDKYVDLEIYSLLKSEWIEYKKHNR</sequence>
<accession>A0ABS2PZB7</accession>
<dbReference type="PANTHER" id="PTHR43792:SF9">
    <property type="entry name" value="RIBOSOMAL-PROTEIN-ALANINE ACETYLTRANSFERASE"/>
    <property type="match status" value="1"/>
</dbReference>
<dbReference type="RefSeq" id="WP_205003149.1">
    <property type="nucleotide sequence ID" value="NZ_JAFBER010000007.1"/>
</dbReference>
<dbReference type="EMBL" id="JAFBER010000007">
    <property type="protein sequence ID" value="MBM7645216.1"/>
    <property type="molecule type" value="Genomic_DNA"/>
</dbReference>
<keyword evidence="3" id="KW-1185">Reference proteome</keyword>
<dbReference type="PROSITE" id="PS51186">
    <property type="entry name" value="GNAT"/>
    <property type="match status" value="1"/>
</dbReference>
<dbReference type="PANTHER" id="PTHR43792">
    <property type="entry name" value="GNAT FAMILY, PUTATIVE (AFU_ORTHOLOGUE AFUA_3G00765)-RELATED-RELATED"/>
    <property type="match status" value="1"/>
</dbReference>
<dbReference type="SUPFAM" id="SSF55729">
    <property type="entry name" value="Acyl-CoA N-acyltransferases (Nat)"/>
    <property type="match status" value="1"/>
</dbReference>
<keyword evidence="2" id="KW-0808">Transferase</keyword>
<protein>
    <submittedName>
        <fullName evidence="2">Ribosomal-protein-alanine N-acetyltransferase</fullName>
        <ecNumber evidence="2">2.3.1.267</ecNumber>
    </submittedName>
</protein>
<dbReference type="Gene3D" id="3.40.630.30">
    <property type="match status" value="1"/>
</dbReference>
<evidence type="ECO:0000259" key="1">
    <source>
        <dbReference type="PROSITE" id="PS51186"/>
    </source>
</evidence>
<name>A0ABS2PZB7_9BACL</name>
<organism evidence="2 3">
    <name type="scientific">Scopulibacillus daqui</name>
    <dbReference type="NCBI Taxonomy" id="1469162"/>
    <lineage>
        <taxon>Bacteria</taxon>
        <taxon>Bacillati</taxon>
        <taxon>Bacillota</taxon>
        <taxon>Bacilli</taxon>
        <taxon>Bacillales</taxon>
        <taxon>Sporolactobacillaceae</taxon>
        <taxon>Scopulibacillus</taxon>
    </lineage>
</organism>
<dbReference type="InterPro" id="IPR051531">
    <property type="entry name" value="N-acetyltransferase"/>
</dbReference>
<dbReference type="InterPro" id="IPR016181">
    <property type="entry name" value="Acyl_CoA_acyltransferase"/>
</dbReference>
<dbReference type="EC" id="2.3.1.267" evidence="2"/>
<feature type="domain" description="N-acetyltransferase" evidence="1">
    <location>
        <begin position="14"/>
        <end position="172"/>
    </location>
</feature>